<evidence type="ECO:0008006" key="4">
    <source>
        <dbReference type="Google" id="ProtNLM"/>
    </source>
</evidence>
<evidence type="ECO:0000256" key="1">
    <source>
        <dbReference type="SAM" id="Phobius"/>
    </source>
</evidence>
<evidence type="ECO:0000313" key="2">
    <source>
        <dbReference type="EMBL" id="OGB73990.1"/>
    </source>
</evidence>
<protein>
    <recommendedName>
        <fullName evidence="4">DUF485 domain-containing protein</fullName>
    </recommendedName>
</protein>
<dbReference type="Proteomes" id="UP000176651">
    <property type="component" value="Unassembled WGS sequence"/>
</dbReference>
<comment type="caution">
    <text evidence="2">The sequence shown here is derived from an EMBL/GenBank/DDBJ whole genome shotgun (WGS) entry which is preliminary data.</text>
</comment>
<sequence>MKKSLSSRFKILRTTALLLRVVGWLSIFGSIALAVALWAAPTALEQLGLSGIYNSPWLSTLTVLIYGVVYAIISFALAEGIHAFLSIEENARKLREILDRK</sequence>
<keyword evidence="1" id="KW-1133">Transmembrane helix</keyword>
<evidence type="ECO:0000313" key="3">
    <source>
        <dbReference type="Proteomes" id="UP000176651"/>
    </source>
</evidence>
<gene>
    <name evidence="2" type="ORF">A2V68_00010</name>
</gene>
<dbReference type="AlphaFoldDB" id="A0A1F4NRE3"/>
<keyword evidence="1" id="KW-0472">Membrane</keyword>
<proteinExistence type="predicted"/>
<dbReference type="EMBL" id="META01000007">
    <property type="protein sequence ID" value="OGB73990.1"/>
    <property type="molecule type" value="Genomic_DNA"/>
</dbReference>
<name>A0A1F4NRE3_UNCK3</name>
<feature type="transmembrane region" description="Helical" evidence="1">
    <location>
        <begin position="60"/>
        <end position="85"/>
    </location>
</feature>
<reference evidence="2 3" key="1">
    <citation type="journal article" date="2016" name="Nat. Commun.">
        <title>Thousands of microbial genomes shed light on interconnected biogeochemical processes in an aquifer system.</title>
        <authorList>
            <person name="Anantharaman K."/>
            <person name="Brown C.T."/>
            <person name="Hug L.A."/>
            <person name="Sharon I."/>
            <person name="Castelle C.J."/>
            <person name="Probst A.J."/>
            <person name="Thomas B.C."/>
            <person name="Singh A."/>
            <person name="Wilkins M.J."/>
            <person name="Karaoz U."/>
            <person name="Brodie E.L."/>
            <person name="Williams K.H."/>
            <person name="Hubbard S.S."/>
            <person name="Banfield J.F."/>
        </authorList>
    </citation>
    <scope>NUCLEOTIDE SEQUENCE [LARGE SCALE GENOMIC DNA]</scope>
</reference>
<feature type="transmembrane region" description="Helical" evidence="1">
    <location>
        <begin position="21"/>
        <end position="40"/>
    </location>
</feature>
<keyword evidence="1" id="KW-0812">Transmembrane</keyword>
<accession>A0A1F4NRE3</accession>
<organism evidence="2 3">
    <name type="scientific">candidate division Kazan bacterium RBG_13_50_9</name>
    <dbReference type="NCBI Taxonomy" id="1798535"/>
    <lineage>
        <taxon>Bacteria</taxon>
        <taxon>Bacteria division Kazan-3B-28</taxon>
    </lineage>
</organism>